<keyword evidence="1" id="KW-0175">Coiled coil</keyword>
<evidence type="ECO:0000313" key="3">
    <source>
        <dbReference type="RefSeq" id="XP_052756184.1"/>
    </source>
</evidence>
<dbReference type="Proteomes" id="UP001652740">
    <property type="component" value="Unplaced"/>
</dbReference>
<dbReference type="GeneID" id="116412649"/>
<reference evidence="3" key="1">
    <citation type="submission" date="2025-08" db="UniProtKB">
        <authorList>
            <consortium name="RefSeq"/>
        </authorList>
    </citation>
    <scope>IDENTIFICATION</scope>
    <source>
        <tissue evidence="3">Whole larvae</tissue>
    </source>
</reference>
<feature type="coiled-coil region" evidence="1">
    <location>
        <begin position="743"/>
        <end position="792"/>
    </location>
</feature>
<keyword evidence="2" id="KW-1185">Reference proteome</keyword>
<evidence type="ECO:0000256" key="1">
    <source>
        <dbReference type="SAM" id="Coils"/>
    </source>
</evidence>
<dbReference type="RefSeq" id="XP_052756184.1">
    <property type="nucleotide sequence ID" value="XM_052900224.1"/>
</dbReference>
<sequence length="819" mass="93824">MDNRPEVDKIAQSLAFKVEATPQDNGLEITSTSKITPLNFKIRIRKKNEAAVQKGILSVPKLNVPERIRLISSDQTIMSFDMLMEAVINKKYSRKATRRFFGGCFKNGCDQDDSPYIKKISKSKLYGEDITSRSAGVINNSILVAKNNDQLNSNPKQPNKKTQHDYFGKCKPGGCLDPPFDEDKYSYEPDKEQILFDNSKNYNILKIKKNDGQNSIIDRLSIEKSSDRVQNKSSVLSILSLYQAQFLNNSLDSKYSDSIITYPPTLSSSEILTEKYINEKNRINGDKSRKSFNEFYETYFIPSKTTKKYINKKASIISHTNERFKDPTTLNNKVQKEIEGNSIEFIKPYQNENKTQQIVISTVSKVNQNYIDQPEKEHLYEDTTTELISKTLYEPLVEPENIMLLTLDLKSDKIITDNQTDNKITQNEVIANDNNSYISINRKSGSKMISSNFTDNVQDNYNFQTNSKDLDKVYENITNSTREINNNNNSNEAFINDKIHLKDSKLSQIATEKRNITIKNELLDTLDTNNKENCEESNSAINTYKRDINTQKNDKSNVEISNKDSKIIKYETSKKISEEPKIDDKSILSDFKQECVNPTISTAIVTVNSYKESQIKEQTSFIADDVKSENIINKCFISSLSASHIKEEIQNESPGICLNLAFQSYPGKNGNKTIKTLDASRPLVRKSDDSITIIKSKIKPDSKEIKIPIDSENYMFIQLRKDQPHLTQKNKSTFTKQTQDVSAMELNNNIESLQKTLAILYELQLVPLQNVIKSLKEEIDELARQQFWLKENLQIKKNKPIKLININKRCGCFKRYGNI</sequence>
<accession>A0ABM3MXV3</accession>
<gene>
    <name evidence="3" type="primary">LOC116412649</name>
</gene>
<protein>
    <submittedName>
        <fullName evidence="3">MATH and LRR domain-containing protein PFE0570w-like</fullName>
    </submittedName>
</protein>
<organism evidence="2 3">
    <name type="scientific">Galleria mellonella</name>
    <name type="common">Greater wax moth</name>
    <dbReference type="NCBI Taxonomy" id="7137"/>
    <lineage>
        <taxon>Eukaryota</taxon>
        <taxon>Metazoa</taxon>
        <taxon>Ecdysozoa</taxon>
        <taxon>Arthropoda</taxon>
        <taxon>Hexapoda</taxon>
        <taxon>Insecta</taxon>
        <taxon>Pterygota</taxon>
        <taxon>Neoptera</taxon>
        <taxon>Endopterygota</taxon>
        <taxon>Lepidoptera</taxon>
        <taxon>Glossata</taxon>
        <taxon>Ditrysia</taxon>
        <taxon>Pyraloidea</taxon>
        <taxon>Pyralidae</taxon>
        <taxon>Galleriinae</taxon>
        <taxon>Galleria</taxon>
    </lineage>
</organism>
<proteinExistence type="predicted"/>
<evidence type="ECO:0000313" key="2">
    <source>
        <dbReference type="Proteomes" id="UP001652740"/>
    </source>
</evidence>
<name>A0ABM3MXV3_GALME</name>